<dbReference type="GO" id="GO:0000455">
    <property type="term" value="P:enzyme-directed rRNA pseudouridine synthesis"/>
    <property type="evidence" value="ECO:0007669"/>
    <property type="project" value="TreeGrafter"/>
</dbReference>
<comment type="catalytic activity">
    <reaction evidence="5">
        <text>a uridine in RNA = a pseudouridine in RNA</text>
        <dbReference type="Rhea" id="RHEA:48348"/>
        <dbReference type="Rhea" id="RHEA-COMP:12068"/>
        <dbReference type="Rhea" id="RHEA-COMP:12069"/>
        <dbReference type="ChEBI" id="CHEBI:65314"/>
        <dbReference type="ChEBI" id="CHEBI:65315"/>
    </reaction>
</comment>
<dbReference type="RefSeq" id="WP_110548566.1">
    <property type="nucleotide sequence ID" value="NZ_AP014610.1"/>
</dbReference>
<dbReference type="InterPro" id="IPR050188">
    <property type="entry name" value="RluA_PseudoU_synthase"/>
</dbReference>
<keyword evidence="2 5" id="KW-0413">Isomerase</keyword>
<dbReference type="AlphaFoldDB" id="A0AAD1CME3"/>
<evidence type="ECO:0000259" key="6">
    <source>
        <dbReference type="SMART" id="SM00363"/>
    </source>
</evidence>
<organism evidence="7 8">
    <name type="scientific">Blattabacterium punctulatus CPU2</name>
    <dbReference type="NCBI Taxonomy" id="1457032"/>
    <lineage>
        <taxon>Bacteria</taxon>
        <taxon>Pseudomonadati</taxon>
        <taxon>Bacteroidota</taxon>
        <taxon>Flavobacteriia</taxon>
        <taxon>Flavobacteriales</taxon>
        <taxon>Blattabacteriaceae</taxon>
        <taxon>Blattabacterium</taxon>
    </lineage>
</organism>
<gene>
    <name evidence="7" type="primary">rluD</name>
    <name evidence="7" type="ORF">CPU2_487</name>
</gene>
<protein>
    <recommendedName>
        <fullName evidence="5">Pseudouridine synthase</fullName>
        <ecNumber evidence="5">5.4.99.-</ecNumber>
    </recommendedName>
</protein>
<evidence type="ECO:0000313" key="7">
    <source>
        <dbReference type="EMBL" id="BBA17968.1"/>
    </source>
</evidence>
<feature type="active site" evidence="3">
    <location>
        <position position="143"/>
    </location>
</feature>
<comment type="similarity">
    <text evidence="1 5">Belongs to the pseudouridine synthase RluA family.</text>
</comment>
<keyword evidence="7" id="KW-0456">Lyase</keyword>
<dbReference type="InterPro" id="IPR036986">
    <property type="entry name" value="S4_RNA-bd_sf"/>
</dbReference>
<dbReference type="GO" id="GO:0120159">
    <property type="term" value="F:rRNA pseudouridine synthase activity"/>
    <property type="evidence" value="ECO:0007669"/>
    <property type="project" value="UniProtKB-ARBA"/>
</dbReference>
<dbReference type="PROSITE" id="PS50889">
    <property type="entry name" value="S4"/>
    <property type="match status" value="1"/>
</dbReference>
<dbReference type="CDD" id="cd00165">
    <property type="entry name" value="S4"/>
    <property type="match status" value="1"/>
</dbReference>
<dbReference type="GO" id="GO:0003723">
    <property type="term" value="F:RNA binding"/>
    <property type="evidence" value="ECO:0007669"/>
    <property type="project" value="UniProtKB-KW"/>
</dbReference>
<dbReference type="EC" id="5.4.99.-" evidence="5"/>
<dbReference type="CDD" id="cd02869">
    <property type="entry name" value="PseudoU_synth_RluA_like"/>
    <property type="match status" value="1"/>
</dbReference>
<dbReference type="Gene3D" id="3.30.2350.10">
    <property type="entry name" value="Pseudouridine synthase"/>
    <property type="match status" value="1"/>
</dbReference>
<evidence type="ECO:0000313" key="8">
    <source>
        <dbReference type="Proteomes" id="UP000262607"/>
    </source>
</evidence>
<dbReference type="PANTHER" id="PTHR21600:SF44">
    <property type="entry name" value="RIBOSOMAL LARGE SUBUNIT PSEUDOURIDINE SYNTHASE D"/>
    <property type="match status" value="1"/>
</dbReference>
<reference evidence="7 8" key="1">
    <citation type="submission" date="2014-06" db="EMBL/GenBank/DDBJ databases">
        <title>Genome sequence of the intracellular symbiont Blattabacterium cuenoti, strain CPU2 from the wood feeding cockroach Cryptocercus punctulatus.</title>
        <authorList>
            <person name="Kinjo Y."/>
            <person name="Ohkuma M."/>
            <person name="Tokuda G."/>
        </authorList>
    </citation>
    <scope>NUCLEOTIDE SEQUENCE [LARGE SCALE GENOMIC DNA]</scope>
    <source>
        <strain evidence="7 8">CPU2</strain>
    </source>
</reference>
<dbReference type="SMART" id="SM00363">
    <property type="entry name" value="S4"/>
    <property type="match status" value="1"/>
</dbReference>
<evidence type="ECO:0000256" key="2">
    <source>
        <dbReference type="ARBA" id="ARBA00023235"/>
    </source>
</evidence>
<feature type="domain" description="RNA-binding S4" evidence="6">
    <location>
        <begin position="17"/>
        <end position="86"/>
    </location>
</feature>
<dbReference type="SUPFAM" id="SSF55120">
    <property type="entry name" value="Pseudouridine synthase"/>
    <property type="match status" value="1"/>
</dbReference>
<dbReference type="NCBIfam" id="TIGR00005">
    <property type="entry name" value="rluA_subfam"/>
    <property type="match status" value="1"/>
</dbReference>
<dbReference type="InterPro" id="IPR006145">
    <property type="entry name" value="PsdUridine_synth_RsuA/RluA"/>
</dbReference>
<dbReference type="SUPFAM" id="SSF55174">
    <property type="entry name" value="Alpha-L RNA-binding motif"/>
    <property type="match status" value="1"/>
</dbReference>
<name>A0AAD1CME3_9FLAO</name>
<dbReference type="PROSITE" id="PS01129">
    <property type="entry name" value="PSI_RLU"/>
    <property type="match status" value="1"/>
</dbReference>
<dbReference type="InterPro" id="IPR020103">
    <property type="entry name" value="PsdUridine_synth_cat_dom_sf"/>
</dbReference>
<keyword evidence="4" id="KW-0694">RNA-binding</keyword>
<proteinExistence type="inferred from homology"/>
<dbReference type="Gene3D" id="3.10.290.10">
    <property type="entry name" value="RNA-binding S4 domain"/>
    <property type="match status" value="1"/>
</dbReference>
<evidence type="ECO:0000256" key="3">
    <source>
        <dbReference type="PIRSR" id="PIRSR606225-1"/>
    </source>
</evidence>
<dbReference type="InterPro" id="IPR006224">
    <property type="entry name" value="PsdUridine_synth_RluA-like_CS"/>
</dbReference>
<dbReference type="EMBL" id="AP014610">
    <property type="protein sequence ID" value="BBA17968.1"/>
    <property type="molecule type" value="Genomic_DNA"/>
</dbReference>
<dbReference type="InterPro" id="IPR002942">
    <property type="entry name" value="S4_RNA-bd"/>
</dbReference>
<dbReference type="Proteomes" id="UP000262607">
    <property type="component" value="Chromosome"/>
</dbReference>
<dbReference type="PANTHER" id="PTHR21600">
    <property type="entry name" value="MITOCHONDRIAL RNA PSEUDOURIDINE SYNTHASE"/>
    <property type="match status" value="1"/>
</dbReference>
<dbReference type="GO" id="GO:0016829">
    <property type="term" value="F:lyase activity"/>
    <property type="evidence" value="ECO:0007669"/>
    <property type="project" value="UniProtKB-KW"/>
</dbReference>
<dbReference type="Pfam" id="PF00849">
    <property type="entry name" value="PseudoU_synth_2"/>
    <property type="match status" value="1"/>
</dbReference>
<dbReference type="Pfam" id="PF01479">
    <property type="entry name" value="S4"/>
    <property type="match status" value="1"/>
</dbReference>
<sequence>MHIKKFSFLLKKNQKSIRIDKFLMKSIQNISRNQIQKAANLGKILVNKRFVKKNYQIKPFDFIEIEISYLPILDLEYKNIIAEKIPLDIIHEDEDIIVVNKKPGMVVHPGIGNENGTLIHGIKYHLKNNNKLLYRLGLVHRIDKDTSGLLVLAKNEYAQKFLFQQFISKTIKRKYIALVWGDLKNEEGTITGFIGRDPKNRKRMTLFKKDFYRGKYSITHYKVLERFKYITYISCNLETGKTHQIRAHFKYLGHPLFNDVIYGGNTILKSFSKKKFKFLKICLNILKSQALHAISLSLIHPNNGKYNFTSPIPEDWKKVIQKFREKFSFL</sequence>
<evidence type="ECO:0000256" key="1">
    <source>
        <dbReference type="ARBA" id="ARBA00010876"/>
    </source>
</evidence>
<dbReference type="InterPro" id="IPR006225">
    <property type="entry name" value="PsdUridine_synth_RluC/D"/>
</dbReference>
<comment type="function">
    <text evidence="5">Responsible for synthesis of pseudouridine from uracil.</text>
</comment>
<dbReference type="GeneID" id="66556581"/>
<evidence type="ECO:0000256" key="5">
    <source>
        <dbReference type="RuleBase" id="RU362028"/>
    </source>
</evidence>
<evidence type="ECO:0000256" key="4">
    <source>
        <dbReference type="PROSITE-ProRule" id="PRU00182"/>
    </source>
</evidence>
<accession>A0AAD1CME3</accession>